<feature type="domain" description="EAL" evidence="3">
    <location>
        <begin position="562"/>
        <end position="819"/>
    </location>
</feature>
<dbReference type="NCBIfam" id="TIGR00229">
    <property type="entry name" value="sensory_box"/>
    <property type="match status" value="1"/>
</dbReference>
<dbReference type="InterPro" id="IPR035919">
    <property type="entry name" value="EAL_sf"/>
</dbReference>
<evidence type="ECO:0000313" key="5">
    <source>
        <dbReference type="EMBL" id="SFE81207.1"/>
    </source>
</evidence>
<dbReference type="SUPFAM" id="SSF141868">
    <property type="entry name" value="EAL domain-like"/>
    <property type="match status" value="1"/>
</dbReference>
<accession>A0A1I2DL79</accession>
<dbReference type="InterPro" id="IPR000014">
    <property type="entry name" value="PAS"/>
</dbReference>
<evidence type="ECO:0000313" key="6">
    <source>
        <dbReference type="Proteomes" id="UP000199119"/>
    </source>
</evidence>
<organism evidence="5 6">
    <name type="scientific">Paracidovorax wautersii</name>
    <dbReference type="NCBI Taxonomy" id="1177982"/>
    <lineage>
        <taxon>Bacteria</taxon>
        <taxon>Pseudomonadati</taxon>
        <taxon>Pseudomonadota</taxon>
        <taxon>Betaproteobacteria</taxon>
        <taxon>Burkholderiales</taxon>
        <taxon>Comamonadaceae</taxon>
        <taxon>Paracidovorax</taxon>
    </lineage>
</organism>
<evidence type="ECO:0000259" key="3">
    <source>
        <dbReference type="PROSITE" id="PS50883"/>
    </source>
</evidence>
<proteinExistence type="predicted"/>
<dbReference type="InterPro" id="IPR052155">
    <property type="entry name" value="Biofilm_reg_signaling"/>
</dbReference>
<keyword evidence="1" id="KW-1133">Transmembrane helix</keyword>
<evidence type="ECO:0000256" key="1">
    <source>
        <dbReference type="SAM" id="Phobius"/>
    </source>
</evidence>
<dbReference type="InterPro" id="IPR029787">
    <property type="entry name" value="Nucleotide_cyclase"/>
</dbReference>
<dbReference type="SMART" id="SM00052">
    <property type="entry name" value="EAL"/>
    <property type="match status" value="1"/>
</dbReference>
<dbReference type="InterPro" id="IPR035965">
    <property type="entry name" value="PAS-like_dom_sf"/>
</dbReference>
<feature type="domain" description="PAS" evidence="2">
    <location>
        <begin position="249"/>
        <end position="322"/>
    </location>
</feature>
<evidence type="ECO:0000259" key="2">
    <source>
        <dbReference type="PROSITE" id="PS50112"/>
    </source>
</evidence>
<dbReference type="PROSITE" id="PS50887">
    <property type="entry name" value="GGDEF"/>
    <property type="match status" value="1"/>
</dbReference>
<reference evidence="6" key="1">
    <citation type="submission" date="2016-10" db="EMBL/GenBank/DDBJ databases">
        <authorList>
            <person name="Varghese N."/>
            <person name="Submissions S."/>
        </authorList>
    </citation>
    <scope>NUCLEOTIDE SEQUENCE [LARGE SCALE GENOMIC DNA]</scope>
    <source>
        <strain evidence="6">DSM 27981</strain>
    </source>
</reference>
<dbReference type="PROSITE" id="PS50112">
    <property type="entry name" value="PAS"/>
    <property type="match status" value="1"/>
</dbReference>
<dbReference type="AlphaFoldDB" id="A0A1I2DL79"/>
<dbReference type="Pfam" id="PF00563">
    <property type="entry name" value="EAL"/>
    <property type="match status" value="1"/>
</dbReference>
<dbReference type="CDD" id="cd00130">
    <property type="entry name" value="PAS"/>
    <property type="match status" value="1"/>
</dbReference>
<dbReference type="FunFam" id="3.30.70.270:FF:000001">
    <property type="entry name" value="Diguanylate cyclase domain protein"/>
    <property type="match status" value="1"/>
</dbReference>
<dbReference type="Gene3D" id="3.30.70.270">
    <property type="match status" value="1"/>
</dbReference>
<protein>
    <submittedName>
        <fullName evidence="5">PAS domain S-box-containing protein/diguanylate cyclase (GGDEF) domain-containing protein</fullName>
    </submittedName>
</protein>
<evidence type="ECO:0000259" key="4">
    <source>
        <dbReference type="PROSITE" id="PS50887"/>
    </source>
</evidence>
<dbReference type="InterPro" id="IPR043128">
    <property type="entry name" value="Rev_trsase/Diguanyl_cyclase"/>
</dbReference>
<dbReference type="Pfam" id="PF13426">
    <property type="entry name" value="PAS_9"/>
    <property type="match status" value="1"/>
</dbReference>
<dbReference type="InterPro" id="IPR001633">
    <property type="entry name" value="EAL_dom"/>
</dbReference>
<dbReference type="STRING" id="1177982.SAMN04489711_105273"/>
<name>A0A1I2DL79_9BURK</name>
<keyword evidence="6" id="KW-1185">Reference proteome</keyword>
<dbReference type="GO" id="GO:0003824">
    <property type="term" value="F:catalytic activity"/>
    <property type="evidence" value="ECO:0007669"/>
    <property type="project" value="UniProtKB-ARBA"/>
</dbReference>
<keyword evidence="1" id="KW-0472">Membrane</keyword>
<dbReference type="Gene3D" id="3.30.450.20">
    <property type="entry name" value="PAS domain"/>
    <property type="match status" value="1"/>
</dbReference>
<keyword evidence="1" id="KW-0812">Transmembrane</keyword>
<feature type="transmembrane region" description="Helical" evidence="1">
    <location>
        <begin position="24"/>
        <end position="49"/>
    </location>
</feature>
<dbReference type="Proteomes" id="UP000199119">
    <property type="component" value="Unassembled WGS sequence"/>
</dbReference>
<dbReference type="RefSeq" id="WP_092939500.1">
    <property type="nucleotide sequence ID" value="NZ_FONX01000005.1"/>
</dbReference>
<dbReference type="PROSITE" id="PS50883">
    <property type="entry name" value="EAL"/>
    <property type="match status" value="1"/>
</dbReference>
<dbReference type="CDD" id="cd01948">
    <property type="entry name" value="EAL"/>
    <property type="match status" value="1"/>
</dbReference>
<dbReference type="SUPFAM" id="SSF55785">
    <property type="entry name" value="PYP-like sensor domain (PAS domain)"/>
    <property type="match status" value="1"/>
</dbReference>
<dbReference type="Gene3D" id="3.20.20.450">
    <property type="entry name" value="EAL domain"/>
    <property type="match status" value="1"/>
</dbReference>
<dbReference type="SUPFAM" id="SSF55073">
    <property type="entry name" value="Nucleotide cyclase"/>
    <property type="match status" value="1"/>
</dbReference>
<dbReference type="PANTHER" id="PTHR44757:SF4">
    <property type="entry name" value="DIGUANYLATE CYCLASE DGCE-RELATED"/>
    <property type="match status" value="1"/>
</dbReference>
<dbReference type="OrthoDB" id="9813903at2"/>
<dbReference type="InterPro" id="IPR000160">
    <property type="entry name" value="GGDEF_dom"/>
</dbReference>
<dbReference type="EMBL" id="FONX01000005">
    <property type="protein sequence ID" value="SFE81207.1"/>
    <property type="molecule type" value="Genomic_DNA"/>
</dbReference>
<dbReference type="SMART" id="SM00267">
    <property type="entry name" value="GGDEF"/>
    <property type="match status" value="1"/>
</dbReference>
<sequence length="839" mass="90941">MSKQPQQPSPIAQLRHTLRRSWPVIAMVLLQVALAAGSIHLMSALRALVNDESQWSKGQKDAVRYLSLYADTGRPEHLARFEQALSVPLADRQARQSALADPADTAGAYAAAVRGGNHPSDAGDLVFLIRHFQRSALLEKPIALWELGDASLLQLKDLSLEMRAHLSTAGPPDEATRRQWHQRIQAIDEAATPAAIDFSLALGDATRQISRLLLTVNLGTAALLIVCTLWLTRQLQAQRRRLENALQGERENARATLAAIGDAVVTTRVDGSVAYMNPAAEAMLGLNLQQAGGRPAQELMRFSAGANACPLAPMLERALLHGGPLHEGDSMLALQRADGSTLPVTVVGSPLHEEGEISGAVFVLRDMRREQQYLEQLSWQATHDPLTGLVNRREFERRLHALLAQPLPGGEPHGTQPTRGSLLYVDLDQFKLINDSCGHQAGDAMLLAVCQLLQNGLRAEDTLARLGGDEFGVLLAGCPPEKALQVANEMRQGAESLHMRWGERVLRTGVSIGLVHLAPALDSLQEVLRVADMACYGAKERGRNTVHVHQPHTAAPPAGDSDIDWMQRLREALDRGLFSLYAQEIRPLQRESSGLHLEVLLRLEDGRTDGSAPAQFIPAAERFGLMPAIDRWVVRRTLAELARRRAEGIGPAIERCAINLSGTSLGDESLLAFLREQIALHAVPPGMLCFEITETAAIARMSNAIRLIGDLQQLGCRFSLDDFGAGMSSFTYLRQLPVDYLKIDGGLVRGMAQDEAHRAMVQMIHHIGHVMGKETIAEYAETPATLETLREMGVDHAQGNAIAPPLPFAAAQPARRPPPSAAAAQRFAGGGFSAVAGGA</sequence>
<dbReference type="Pfam" id="PF00990">
    <property type="entry name" value="GGDEF"/>
    <property type="match status" value="1"/>
</dbReference>
<dbReference type="NCBIfam" id="TIGR00254">
    <property type="entry name" value="GGDEF"/>
    <property type="match status" value="1"/>
</dbReference>
<dbReference type="CDD" id="cd01949">
    <property type="entry name" value="GGDEF"/>
    <property type="match status" value="1"/>
</dbReference>
<feature type="domain" description="GGDEF" evidence="4">
    <location>
        <begin position="418"/>
        <end position="551"/>
    </location>
</feature>
<dbReference type="PANTHER" id="PTHR44757">
    <property type="entry name" value="DIGUANYLATE CYCLASE DGCP"/>
    <property type="match status" value="1"/>
</dbReference>
<gene>
    <name evidence="5" type="ORF">SAMN04489711_105273</name>
</gene>